<dbReference type="InterPro" id="IPR050393">
    <property type="entry name" value="MFP_Efflux_Pump"/>
</dbReference>
<gene>
    <name evidence="3" type="ORF">PDMSB3_0995</name>
</gene>
<keyword evidence="4" id="KW-1185">Reference proteome</keyword>
<dbReference type="Gene3D" id="2.40.50.100">
    <property type="match status" value="1"/>
</dbReference>
<dbReference type="KEGG" id="pdio:PDMSB3_0995.1"/>
<dbReference type="PANTHER" id="PTHR30367">
    <property type="entry name" value="P-HYDROXYBENZOIC ACID EFFLUX PUMP SUBUNIT AAEA-RELATED"/>
    <property type="match status" value="1"/>
</dbReference>
<dbReference type="Proteomes" id="UP000325811">
    <property type="component" value="Chromosome II"/>
</dbReference>
<organism evidence="3 4">
    <name type="scientific">Paraburkholderia dioscoreae</name>
    <dbReference type="NCBI Taxonomy" id="2604047"/>
    <lineage>
        <taxon>Bacteria</taxon>
        <taxon>Pseudomonadati</taxon>
        <taxon>Pseudomonadota</taxon>
        <taxon>Betaproteobacteria</taxon>
        <taxon>Burkholderiales</taxon>
        <taxon>Burkholderiaceae</taxon>
        <taxon>Paraburkholderia</taxon>
    </lineage>
</organism>
<dbReference type="SUPFAM" id="SSF111369">
    <property type="entry name" value="HlyD-like secretion proteins"/>
    <property type="match status" value="2"/>
</dbReference>
<dbReference type="Pfam" id="PF25917">
    <property type="entry name" value="BSH_RND"/>
    <property type="match status" value="1"/>
</dbReference>
<sequence>MPSTDDATIDADVVHVASVVGGRIVDIPVAENMHVAKGDLLFQIDPVPYSLTVAQTQADLSVAQAALDTQRRVLSTQRSTATISADQVQRAKANLGLAERTVERLGPLASKGYVPAQQFDQAQTARHDATTSLQQAREQQTAAVQAIDTEAGAEATVRARQAALDIARHALNDTTVRATHGGRVVGLSVLTGEIVAPAQTLFTLVNDDEWFVVANFRETDLHAIAVGDCVTAFSMIDRARPIKGTVQGIGAGVLDTDRISLPRSVPYIERSLNWVRVAQRFPVRIRLENPPQQLMRLGATAVVEVKHGDACR</sequence>
<proteinExistence type="predicted"/>
<accession>A0A5Q4ZGU1</accession>
<dbReference type="Pfam" id="PF25963">
    <property type="entry name" value="Beta-barrel_AAEA"/>
    <property type="match status" value="1"/>
</dbReference>
<dbReference type="EMBL" id="LR699554">
    <property type="protein sequence ID" value="VVD32293.1"/>
    <property type="molecule type" value="Genomic_DNA"/>
</dbReference>
<dbReference type="Gene3D" id="2.40.30.170">
    <property type="match status" value="1"/>
</dbReference>
<evidence type="ECO:0000313" key="3">
    <source>
        <dbReference type="EMBL" id="VVD32293.1"/>
    </source>
</evidence>
<evidence type="ECO:0000313" key="4">
    <source>
        <dbReference type="Proteomes" id="UP000325811"/>
    </source>
</evidence>
<reference evidence="3 4" key="1">
    <citation type="submission" date="2019-08" db="EMBL/GenBank/DDBJ databases">
        <authorList>
            <person name="Herpell B J."/>
        </authorList>
    </citation>
    <scope>NUCLEOTIDE SEQUENCE [LARGE SCALE GENOMIC DNA]</scope>
    <source>
        <strain evidence="4">Msb3</strain>
    </source>
</reference>
<evidence type="ECO:0000259" key="1">
    <source>
        <dbReference type="Pfam" id="PF25917"/>
    </source>
</evidence>
<feature type="domain" description="p-hydroxybenzoic acid efflux pump subunit AaeA-like beta-barrel" evidence="2">
    <location>
        <begin position="210"/>
        <end position="305"/>
    </location>
</feature>
<dbReference type="InterPro" id="IPR058625">
    <property type="entry name" value="MdtA-like_BSH"/>
</dbReference>
<protein>
    <submittedName>
        <fullName evidence="3">Multidrug resistance efflux pump</fullName>
    </submittedName>
</protein>
<dbReference type="NCBIfam" id="NF007785">
    <property type="entry name" value="PRK10476.1"/>
    <property type="match status" value="1"/>
</dbReference>
<dbReference type="PANTHER" id="PTHR30367:SF1">
    <property type="entry name" value="MULTIDRUG RESISTANCE PROTEIN MDTN"/>
    <property type="match status" value="1"/>
</dbReference>
<feature type="domain" description="Multidrug resistance protein MdtA-like barrel-sandwich hybrid" evidence="1">
    <location>
        <begin position="13"/>
        <end position="205"/>
    </location>
</feature>
<dbReference type="InterPro" id="IPR058634">
    <property type="entry name" value="AaeA-lik-b-barrel"/>
</dbReference>
<evidence type="ECO:0000259" key="2">
    <source>
        <dbReference type="Pfam" id="PF25963"/>
    </source>
</evidence>
<dbReference type="AlphaFoldDB" id="A0A5Q4ZGU1"/>
<name>A0A5Q4ZGU1_9BURK</name>
<dbReference type="Gene3D" id="1.10.287.470">
    <property type="entry name" value="Helix hairpin bin"/>
    <property type="match status" value="1"/>
</dbReference>